<organism evidence="2">
    <name type="scientific">Prunus dulcis</name>
    <name type="common">Almond</name>
    <name type="synonym">Amygdalus dulcis</name>
    <dbReference type="NCBI Taxonomy" id="3755"/>
    <lineage>
        <taxon>Eukaryota</taxon>
        <taxon>Viridiplantae</taxon>
        <taxon>Streptophyta</taxon>
        <taxon>Embryophyta</taxon>
        <taxon>Tracheophyta</taxon>
        <taxon>Spermatophyta</taxon>
        <taxon>Magnoliopsida</taxon>
        <taxon>eudicotyledons</taxon>
        <taxon>Gunneridae</taxon>
        <taxon>Pentapetalae</taxon>
        <taxon>rosids</taxon>
        <taxon>fabids</taxon>
        <taxon>Rosales</taxon>
        <taxon>Rosaceae</taxon>
        <taxon>Amygdaloideae</taxon>
        <taxon>Amygdaleae</taxon>
        <taxon>Prunus</taxon>
    </lineage>
</organism>
<evidence type="ECO:0000256" key="1">
    <source>
        <dbReference type="SAM" id="MobiDB-lite"/>
    </source>
</evidence>
<dbReference type="AlphaFoldDB" id="A0A4Y1R185"/>
<sequence>SELVKWSKNDEGGSLSLTAITVQATRYQPCRSGAWALCLNTKSGFNSGFDINASQKRWASHATTKEDDGKISIGPRRGGEVGEDGKDSGVVYYGPISSTIKKVKLLSLSTCCLSVSLGQ</sequence>
<reference evidence="2" key="1">
    <citation type="journal article" date="2019" name="Science">
        <title>Mutation of a bHLH transcription factor allowed almond domestication.</title>
        <authorList>
            <person name="Sanchez-Perez R."/>
            <person name="Pavan S."/>
            <person name="Mazzeo R."/>
            <person name="Moldovan C."/>
            <person name="Aiese Cigliano R."/>
            <person name="Del Cueto J."/>
            <person name="Ricciardi F."/>
            <person name="Lotti C."/>
            <person name="Ricciardi L."/>
            <person name="Dicenta F."/>
            <person name="Lopez-Marques R.L."/>
            <person name="Lindberg Moller B."/>
        </authorList>
    </citation>
    <scope>NUCLEOTIDE SEQUENCE</scope>
</reference>
<proteinExistence type="predicted"/>
<dbReference type="GO" id="GO:0033615">
    <property type="term" value="P:mitochondrial proton-transporting ATP synthase complex assembly"/>
    <property type="evidence" value="ECO:0007669"/>
    <property type="project" value="TreeGrafter"/>
</dbReference>
<gene>
    <name evidence="2" type="ORF">Prudu_007096</name>
</gene>
<dbReference type="InterPro" id="IPR009724">
    <property type="entry name" value="TMEM70"/>
</dbReference>
<dbReference type="PANTHER" id="PTHR13281">
    <property type="entry name" value="TRANSMEMBRANE PROTEIN 70, MITOCHONDRIAL"/>
    <property type="match status" value="1"/>
</dbReference>
<dbReference type="EMBL" id="AP019298">
    <property type="protein sequence ID" value="BBG97849.1"/>
    <property type="molecule type" value="Genomic_DNA"/>
</dbReference>
<dbReference type="PANTHER" id="PTHR13281:SF0">
    <property type="entry name" value="TRANSMEMBRANE PROTEIN 70, MITOCHONDRIAL"/>
    <property type="match status" value="1"/>
</dbReference>
<feature type="region of interest" description="Disordered" evidence="1">
    <location>
        <begin position="60"/>
        <end position="85"/>
    </location>
</feature>
<name>A0A4Y1R185_PRUDU</name>
<feature type="non-terminal residue" evidence="2">
    <location>
        <position position="1"/>
    </location>
</feature>
<evidence type="ECO:0000313" key="2">
    <source>
        <dbReference type="EMBL" id="BBG97849.1"/>
    </source>
</evidence>
<accession>A0A4Y1R185</accession>
<protein>
    <submittedName>
        <fullName evidence="2">Uncharacterized protein</fullName>
    </submittedName>
</protein>
<dbReference type="GO" id="GO:0031966">
    <property type="term" value="C:mitochondrial membrane"/>
    <property type="evidence" value="ECO:0007669"/>
    <property type="project" value="TreeGrafter"/>
</dbReference>